<dbReference type="AlphaFoldDB" id="A0A2M9C6C2"/>
<accession>A0A2M9C6C2</accession>
<name>A0A2M9C6C2_9FLAO</name>
<protein>
    <submittedName>
        <fullName evidence="1">Uncharacterized protein</fullName>
    </submittedName>
</protein>
<evidence type="ECO:0000313" key="2">
    <source>
        <dbReference type="Proteomes" id="UP000228740"/>
    </source>
</evidence>
<comment type="caution">
    <text evidence="1">The sequence shown here is derived from an EMBL/GenBank/DDBJ whole genome shotgun (WGS) entry which is preliminary data.</text>
</comment>
<evidence type="ECO:0000313" key="1">
    <source>
        <dbReference type="EMBL" id="PJJ66352.1"/>
    </source>
</evidence>
<sequence length="141" mass="16652">MGKYNIKKLPKGFRFLLNLKEIKEIESYADLKFTNVTYGSLANSKTFNDESFFQSSFRGFSIQGLKKGSIWEFSLLQKGFRDELLPEIYEVDIKKTIKEKIKDYLNKIYYSQETDCYNNPQLWCLISIIQNKADISWTELK</sequence>
<gene>
    <name evidence="1" type="ORF">CLV73_0321</name>
</gene>
<proteinExistence type="predicted"/>
<organism evidence="1 2">
    <name type="scientific">Chryseobacterium geocarposphaerae</name>
    <dbReference type="NCBI Taxonomy" id="1416776"/>
    <lineage>
        <taxon>Bacteria</taxon>
        <taxon>Pseudomonadati</taxon>
        <taxon>Bacteroidota</taxon>
        <taxon>Flavobacteriia</taxon>
        <taxon>Flavobacteriales</taxon>
        <taxon>Weeksellaceae</taxon>
        <taxon>Chryseobacterium group</taxon>
        <taxon>Chryseobacterium</taxon>
    </lineage>
</organism>
<dbReference type="Proteomes" id="UP000228740">
    <property type="component" value="Unassembled WGS sequence"/>
</dbReference>
<keyword evidence="2" id="KW-1185">Reference proteome</keyword>
<dbReference type="EMBL" id="PGFD01000001">
    <property type="protein sequence ID" value="PJJ66352.1"/>
    <property type="molecule type" value="Genomic_DNA"/>
</dbReference>
<reference evidence="1 2" key="1">
    <citation type="submission" date="2017-11" db="EMBL/GenBank/DDBJ databases">
        <title>Genomic Encyclopedia of Archaeal and Bacterial Type Strains, Phase II (KMG-II): From Individual Species to Whole Genera.</title>
        <authorList>
            <person name="Goeker M."/>
        </authorList>
    </citation>
    <scope>NUCLEOTIDE SEQUENCE [LARGE SCALE GENOMIC DNA]</scope>
    <source>
        <strain evidence="1 2">DSM 27617</strain>
    </source>
</reference>